<feature type="domain" description="Multidrug resistance protein MdtA-like barrel-sandwich hybrid" evidence="10">
    <location>
        <begin position="110"/>
        <end position="251"/>
    </location>
</feature>
<comment type="subcellular location">
    <subcellularLocation>
        <location evidence="1">Cell membrane</location>
    </subcellularLocation>
</comment>
<feature type="region of interest" description="Disordered" evidence="7">
    <location>
        <begin position="1"/>
        <end position="40"/>
    </location>
</feature>
<keyword evidence="3" id="KW-0813">Transport</keyword>
<keyword evidence="8" id="KW-0812">Transmembrane</keyword>
<comment type="similarity">
    <text evidence="2">Belongs to the membrane fusion protein (MFP) (TC 8.A.1) family.</text>
</comment>
<feature type="domain" description="Multidrug resistance protein MdtA-like C-terminal permuted SH3" evidence="12">
    <location>
        <begin position="342"/>
        <end position="403"/>
    </location>
</feature>
<feature type="region of interest" description="Disordered" evidence="7">
    <location>
        <begin position="421"/>
        <end position="449"/>
    </location>
</feature>
<dbReference type="PANTHER" id="PTHR30469">
    <property type="entry name" value="MULTIDRUG RESISTANCE PROTEIN MDTA"/>
    <property type="match status" value="1"/>
</dbReference>
<dbReference type="SUPFAM" id="SSF111369">
    <property type="entry name" value="HlyD-like secretion proteins"/>
    <property type="match status" value="1"/>
</dbReference>
<dbReference type="GO" id="GO:1990281">
    <property type="term" value="C:efflux pump complex"/>
    <property type="evidence" value="ECO:0007669"/>
    <property type="project" value="TreeGrafter"/>
</dbReference>
<keyword evidence="4" id="KW-1003">Cell membrane</keyword>
<dbReference type="PANTHER" id="PTHR30469:SF12">
    <property type="entry name" value="MULTIDRUG RESISTANCE PROTEIN MDTA"/>
    <property type="match status" value="1"/>
</dbReference>
<dbReference type="AlphaFoldDB" id="A0A2J7TKK4"/>
<reference evidence="13 14" key="1">
    <citation type="submission" date="2017-10" db="EMBL/GenBank/DDBJ databases">
        <title>Genome announcement of Methylocella silvestris TVC from permafrost.</title>
        <authorList>
            <person name="Wang J."/>
            <person name="Geng K."/>
            <person name="Ul-Haque F."/>
            <person name="Crombie A.T."/>
            <person name="Street L.E."/>
            <person name="Wookey P.A."/>
            <person name="Murrell J.C."/>
            <person name="Pratscher J."/>
        </authorList>
    </citation>
    <scope>NUCLEOTIDE SEQUENCE [LARGE SCALE GENOMIC DNA]</scope>
    <source>
        <strain evidence="13 14">TVC</strain>
    </source>
</reference>
<gene>
    <name evidence="13" type="ORF">CR492_03970</name>
</gene>
<dbReference type="Pfam" id="PF25876">
    <property type="entry name" value="HH_MFP_RND"/>
    <property type="match status" value="1"/>
</dbReference>
<dbReference type="RefSeq" id="WP_102842445.1">
    <property type="nucleotide sequence ID" value="NZ_PDZR01000002.1"/>
</dbReference>
<keyword evidence="6 8" id="KW-0472">Membrane</keyword>
<dbReference type="Pfam" id="PF25944">
    <property type="entry name" value="Beta-barrel_RND"/>
    <property type="match status" value="1"/>
</dbReference>
<dbReference type="Gene3D" id="2.40.50.100">
    <property type="match status" value="1"/>
</dbReference>
<keyword evidence="5" id="KW-0997">Cell inner membrane</keyword>
<feature type="transmembrane region" description="Helical" evidence="8">
    <location>
        <begin position="48"/>
        <end position="65"/>
    </location>
</feature>
<dbReference type="NCBIfam" id="TIGR01730">
    <property type="entry name" value="RND_mfp"/>
    <property type="match status" value="1"/>
</dbReference>
<evidence type="ECO:0000256" key="4">
    <source>
        <dbReference type="ARBA" id="ARBA00022475"/>
    </source>
</evidence>
<evidence type="ECO:0000259" key="12">
    <source>
        <dbReference type="Pfam" id="PF25967"/>
    </source>
</evidence>
<dbReference type="InterPro" id="IPR058625">
    <property type="entry name" value="MdtA-like_BSH"/>
</dbReference>
<dbReference type="InterPro" id="IPR058626">
    <property type="entry name" value="MdtA-like_b-barrel"/>
</dbReference>
<accession>A0A2J7TKK4</accession>
<evidence type="ECO:0000256" key="6">
    <source>
        <dbReference type="ARBA" id="ARBA00023136"/>
    </source>
</evidence>
<dbReference type="GO" id="GO:0015562">
    <property type="term" value="F:efflux transmembrane transporter activity"/>
    <property type="evidence" value="ECO:0007669"/>
    <property type="project" value="TreeGrafter"/>
</dbReference>
<evidence type="ECO:0000313" key="13">
    <source>
        <dbReference type="EMBL" id="PNG27247.1"/>
    </source>
</evidence>
<organism evidence="13 14">
    <name type="scientific">Methylocella silvestris</name>
    <dbReference type="NCBI Taxonomy" id="199596"/>
    <lineage>
        <taxon>Bacteria</taxon>
        <taxon>Pseudomonadati</taxon>
        <taxon>Pseudomonadota</taxon>
        <taxon>Alphaproteobacteria</taxon>
        <taxon>Hyphomicrobiales</taxon>
        <taxon>Beijerinckiaceae</taxon>
        <taxon>Methylocella</taxon>
    </lineage>
</organism>
<protein>
    <submittedName>
        <fullName evidence="13">Efflux transporter periplasmic adaptor subunit</fullName>
    </submittedName>
</protein>
<feature type="compositionally biased region" description="Low complexity" evidence="7">
    <location>
        <begin position="421"/>
        <end position="432"/>
    </location>
</feature>
<feature type="domain" description="Multidrug resistance protein MdtA-like alpha-helical hairpin" evidence="9">
    <location>
        <begin position="151"/>
        <end position="219"/>
    </location>
</feature>
<evidence type="ECO:0000256" key="1">
    <source>
        <dbReference type="ARBA" id="ARBA00004236"/>
    </source>
</evidence>
<evidence type="ECO:0000256" key="5">
    <source>
        <dbReference type="ARBA" id="ARBA00022519"/>
    </source>
</evidence>
<feature type="domain" description="Multidrug resistance protein MdtA-like beta-barrel" evidence="11">
    <location>
        <begin position="255"/>
        <end position="338"/>
    </location>
</feature>
<proteinExistence type="inferred from homology"/>
<dbReference type="FunFam" id="2.40.420.20:FF:000001">
    <property type="entry name" value="Efflux RND transporter periplasmic adaptor subunit"/>
    <property type="match status" value="1"/>
</dbReference>
<dbReference type="InterPro" id="IPR006143">
    <property type="entry name" value="RND_pump_MFP"/>
</dbReference>
<dbReference type="OrthoDB" id="9783047at2"/>
<evidence type="ECO:0000256" key="3">
    <source>
        <dbReference type="ARBA" id="ARBA00022448"/>
    </source>
</evidence>
<dbReference type="InterPro" id="IPR058627">
    <property type="entry name" value="MdtA-like_C"/>
</dbReference>
<dbReference type="Gene3D" id="1.10.287.470">
    <property type="entry name" value="Helix hairpin bin"/>
    <property type="match status" value="1"/>
</dbReference>
<dbReference type="Proteomes" id="UP000236286">
    <property type="component" value="Unassembled WGS sequence"/>
</dbReference>
<dbReference type="EMBL" id="PDZR01000002">
    <property type="protein sequence ID" value="PNG27247.1"/>
    <property type="molecule type" value="Genomic_DNA"/>
</dbReference>
<dbReference type="Gene3D" id="2.40.30.170">
    <property type="match status" value="1"/>
</dbReference>
<evidence type="ECO:0000256" key="2">
    <source>
        <dbReference type="ARBA" id="ARBA00009477"/>
    </source>
</evidence>
<dbReference type="Pfam" id="PF25967">
    <property type="entry name" value="RND-MFP_C"/>
    <property type="match status" value="1"/>
</dbReference>
<evidence type="ECO:0000256" key="8">
    <source>
        <dbReference type="SAM" id="Phobius"/>
    </source>
</evidence>
<dbReference type="GO" id="GO:0030313">
    <property type="term" value="C:cell envelope"/>
    <property type="evidence" value="ECO:0007669"/>
    <property type="project" value="UniProtKB-SubCell"/>
</dbReference>
<comment type="caution">
    <text evidence="13">The sequence shown here is derived from an EMBL/GenBank/DDBJ whole genome shotgun (WGS) entry which is preliminary data.</text>
</comment>
<keyword evidence="8" id="KW-1133">Transmembrane helix</keyword>
<evidence type="ECO:0000259" key="10">
    <source>
        <dbReference type="Pfam" id="PF25917"/>
    </source>
</evidence>
<sequence>MDDRTRPPGEDPLDPVYLREEARAPKKGSAPPQPDAPTAPARSTLRRAILIVLAALIAFGTYRFVTTDHSSATGPAPQAAQAQPVGVATVAKGDINILVSGLGTVTPLANVTVKTQINGQLIDVGFKEGQLVKKGDFLAQIDPRPYQVSKEQYEGQRDRDQGLLDQARNNMKRFQTLLKQDSIARQTAEDQIYLVKQYEGSLKTDQAQIDAQTLNLTYARIVSPLDGRVGLRLVDPGNYVQTSDSGIAVITQLHPISVIFTVPEDELQAILDRLKTGAELTVSIFDRAYVNKLATGKLSNIDNQIDATTGTVKIRAEFDNLDDKLFPNQFVNAQLLIDTLHDAVIVPVTAIQRGAPGTYVYLVGADNKVVMRKVTLGPQEGGRVAITSGLAPGDHVVVDGTDRLRDEAEVSIAAIDGVATDAPAKDAAATPGGKSGRGSGRHGQQPGAQ</sequence>
<name>A0A2J7TKK4_METSI</name>
<dbReference type="Gene3D" id="2.40.420.20">
    <property type="match status" value="1"/>
</dbReference>
<evidence type="ECO:0000259" key="9">
    <source>
        <dbReference type="Pfam" id="PF25876"/>
    </source>
</evidence>
<evidence type="ECO:0000259" key="11">
    <source>
        <dbReference type="Pfam" id="PF25944"/>
    </source>
</evidence>
<evidence type="ECO:0000256" key="7">
    <source>
        <dbReference type="SAM" id="MobiDB-lite"/>
    </source>
</evidence>
<dbReference type="InterPro" id="IPR058624">
    <property type="entry name" value="MdtA-like_HH"/>
</dbReference>
<dbReference type="Pfam" id="PF25917">
    <property type="entry name" value="BSH_RND"/>
    <property type="match status" value="1"/>
</dbReference>
<evidence type="ECO:0000313" key="14">
    <source>
        <dbReference type="Proteomes" id="UP000236286"/>
    </source>
</evidence>